<dbReference type="RefSeq" id="WP_117160127.1">
    <property type="nucleotide sequence ID" value="NZ_QVID01000002.1"/>
</dbReference>
<evidence type="ECO:0000256" key="3">
    <source>
        <dbReference type="ARBA" id="ARBA00022475"/>
    </source>
</evidence>
<feature type="transmembrane region" description="Helical" evidence="7">
    <location>
        <begin position="88"/>
        <end position="109"/>
    </location>
</feature>
<evidence type="ECO:0000313" key="8">
    <source>
        <dbReference type="EMBL" id="RFN58179.1"/>
    </source>
</evidence>
<feature type="transmembrane region" description="Helical" evidence="7">
    <location>
        <begin position="61"/>
        <end position="81"/>
    </location>
</feature>
<comment type="caution">
    <text evidence="8">The sequence shown here is derived from an EMBL/GenBank/DDBJ whole genome shotgun (WGS) entry which is preliminary data.</text>
</comment>
<keyword evidence="9" id="KW-1185">Reference proteome</keyword>
<evidence type="ECO:0000256" key="4">
    <source>
        <dbReference type="ARBA" id="ARBA00022692"/>
    </source>
</evidence>
<dbReference type="Pfam" id="PF03601">
    <property type="entry name" value="Cons_hypoth698"/>
    <property type="match status" value="1"/>
</dbReference>
<dbReference type="EMBL" id="QVID01000002">
    <property type="protein sequence ID" value="RFN58179.1"/>
    <property type="molecule type" value="Genomic_DNA"/>
</dbReference>
<keyword evidence="4 7" id="KW-0812">Transmembrane</keyword>
<evidence type="ECO:0000256" key="1">
    <source>
        <dbReference type="ARBA" id="ARBA00004651"/>
    </source>
</evidence>
<feature type="transmembrane region" description="Helical" evidence="7">
    <location>
        <begin position="263"/>
        <end position="284"/>
    </location>
</feature>
<comment type="subcellular location">
    <subcellularLocation>
        <location evidence="1">Cell membrane</location>
        <topology evidence="1">Multi-pass membrane protein</topology>
    </subcellularLocation>
</comment>
<dbReference type="PANTHER" id="PTHR30106">
    <property type="entry name" value="INNER MEMBRANE PROTEIN YEIH-RELATED"/>
    <property type="match status" value="1"/>
</dbReference>
<proteinExistence type="inferred from homology"/>
<keyword evidence="6 7" id="KW-0472">Membrane</keyword>
<sequence length="319" mass="33774">MKPKENIHKKNRSLIAKVLFVVLCLLCLTPLINPPIALLMGVAVAQITGNPFEKISGKAVSWLLKFAVIGLGFGMSVSSALQAGKDGFILTVSSIIATLTLGILLGKLFKIDKKIAQLISSGTAICGGSAIAAIAPVIKANAKQISVSIGIVFLLNALALFIFPVVGHFFELTQHQFGVWSAIAIHDTSSVVGAANEYGNEALQTATTVKLARALWILPISVLFAVYKSGSVKKVKVPYFIGLFILAIIVNTYVPGIESVAPHIVTLAKIALTVTLFLIGTNLTYSSLKKVGVKPLVLAVLIWVFISVASLTIIMQTVA</sequence>
<keyword evidence="3" id="KW-1003">Cell membrane</keyword>
<keyword evidence="5 7" id="KW-1133">Transmembrane helix</keyword>
<dbReference type="GO" id="GO:0005886">
    <property type="term" value="C:plasma membrane"/>
    <property type="evidence" value="ECO:0007669"/>
    <property type="project" value="UniProtKB-SubCell"/>
</dbReference>
<comment type="similarity">
    <text evidence="2">Belongs to the UPF0324 family.</text>
</comment>
<organism evidence="8 9">
    <name type="scientific">Marixanthomonas ophiurae</name>
    <dbReference type="NCBI Taxonomy" id="387659"/>
    <lineage>
        <taxon>Bacteria</taxon>
        <taxon>Pseudomonadati</taxon>
        <taxon>Bacteroidota</taxon>
        <taxon>Flavobacteriia</taxon>
        <taxon>Flavobacteriales</taxon>
        <taxon>Flavobacteriaceae</taxon>
        <taxon>Marixanthomonas</taxon>
    </lineage>
</organism>
<dbReference type="Proteomes" id="UP000261082">
    <property type="component" value="Unassembled WGS sequence"/>
</dbReference>
<protein>
    <submittedName>
        <fullName evidence="8">Putative sulfate exporter family transporter</fullName>
    </submittedName>
</protein>
<dbReference type="InterPro" id="IPR018383">
    <property type="entry name" value="UPF0324_pro"/>
</dbReference>
<name>A0A3E1Q7R6_9FLAO</name>
<feature type="transmembrane region" description="Helical" evidence="7">
    <location>
        <begin position="296"/>
        <end position="318"/>
    </location>
</feature>
<feature type="transmembrane region" description="Helical" evidence="7">
    <location>
        <begin position="115"/>
        <end position="138"/>
    </location>
</feature>
<evidence type="ECO:0000256" key="2">
    <source>
        <dbReference type="ARBA" id="ARBA00007977"/>
    </source>
</evidence>
<dbReference type="PANTHER" id="PTHR30106:SF1">
    <property type="entry name" value="UPF0324 MEMBRANE PROTEIN FN0533"/>
    <property type="match status" value="1"/>
</dbReference>
<feature type="transmembrane region" description="Helical" evidence="7">
    <location>
        <begin position="239"/>
        <end position="257"/>
    </location>
</feature>
<dbReference type="AlphaFoldDB" id="A0A3E1Q7R6"/>
<accession>A0A3E1Q7R6</accession>
<dbReference type="OrthoDB" id="9811391at2"/>
<gene>
    <name evidence="8" type="ORF">DZ858_13175</name>
</gene>
<evidence type="ECO:0000256" key="6">
    <source>
        <dbReference type="ARBA" id="ARBA00023136"/>
    </source>
</evidence>
<feature type="transmembrane region" description="Helical" evidence="7">
    <location>
        <begin position="145"/>
        <end position="170"/>
    </location>
</feature>
<reference evidence="8 9" key="1">
    <citation type="journal article" date="2007" name="Int. J. Syst. Evol. Microbiol.">
        <title>Marixanthomonas ophiurae gen. nov., sp. nov., a marine bacterium of the family Flavobacteriaceae isolated from a deep-sea brittle star.</title>
        <authorList>
            <person name="Romanenko L.A."/>
            <person name="Uchino M."/>
            <person name="Frolova G.M."/>
            <person name="Mikhailov V.V."/>
        </authorList>
    </citation>
    <scope>NUCLEOTIDE SEQUENCE [LARGE SCALE GENOMIC DNA]</scope>
    <source>
        <strain evidence="8 9">KMM 3046</strain>
    </source>
</reference>
<feature type="transmembrane region" description="Helical" evidence="7">
    <location>
        <begin position="211"/>
        <end position="227"/>
    </location>
</feature>
<evidence type="ECO:0000256" key="5">
    <source>
        <dbReference type="ARBA" id="ARBA00022989"/>
    </source>
</evidence>
<evidence type="ECO:0000256" key="7">
    <source>
        <dbReference type="SAM" id="Phobius"/>
    </source>
</evidence>
<evidence type="ECO:0000313" key="9">
    <source>
        <dbReference type="Proteomes" id="UP000261082"/>
    </source>
</evidence>